<reference evidence="1" key="1">
    <citation type="journal article" date="2012" name="Science">
        <title>Fermentation, hydrogen, and sulfur metabolism in multiple uncultivated bacterial phyla.</title>
        <authorList>
            <person name="Wrighton K.C."/>
            <person name="Thomas B.C."/>
            <person name="Sharon I."/>
            <person name="Miller C.S."/>
            <person name="Castelle C.J."/>
            <person name="VerBerkmoes N.C."/>
            <person name="Wilkins M.J."/>
            <person name="Hettich R.L."/>
            <person name="Lipton M.S."/>
            <person name="Williams K.H."/>
            <person name="Long P.E."/>
            <person name="Banfield J.F."/>
        </authorList>
    </citation>
    <scope>NUCLEOTIDE SEQUENCE [LARGE SCALE GENOMIC DNA]</scope>
</reference>
<protein>
    <submittedName>
        <fullName evidence="1">Uncharacterized protein</fullName>
    </submittedName>
</protein>
<dbReference type="InterPro" id="IPR032466">
    <property type="entry name" value="Metal_Hydrolase"/>
</dbReference>
<comment type="caution">
    <text evidence="1">The sequence shown here is derived from an EMBL/GenBank/DDBJ whole genome shotgun (WGS) entry which is preliminary data.</text>
</comment>
<name>K1YYU0_9BACT</name>
<dbReference type="EMBL" id="AMFJ01034005">
    <property type="protein sequence ID" value="EKD30574.1"/>
    <property type="molecule type" value="Genomic_DNA"/>
</dbReference>
<dbReference type="SUPFAM" id="SSF51556">
    <property type="entry name" value="Metallo-dependent hydrolases"/>
    <property type="match status" value="1"/>
</dbReference>
<dbReference type="AlphaFoldDB" id="K1YYU0"/>
<accession>K1YYU0</accession>
<proteinExistence type="predicted"/>
<organism evidence="1">
    <name type="scientific">uncultured bacterium</name>
    <name type="common">gcode 4</name>
    <dbReference type="NCBI Taxonomy" id="1234023"/>
    <lineage>
        <taxon>Bacteria</taxon>
        <taxon>environmental samples</taxon>
    </lineage>
</organism>
<gene>
    <name evidence="1" type="ORF">ACD_78C00005G0001</name>
</gene>
<evidence type="ECO:0000313" key="1">
    <source>
        <dbReference type="EMBL" id="EKD30574.1"/>
    </source>
</evidence>
<sequence length="110" mass="12216">MVPFATAPVTIGVNIRNLVYSTKDYKSKRDCICFIPPPREPGHVKTLFAAINSGVITAVSINNLSEEEELLKTLLDIEKINLTTFAQVLYGNYLEIGCQVGGVEKWIMEL</sequence>